<keyword evidence="3" id="KW-0804">Transcription</keyword>
<evidence type="ECO:0000256" key="1">
    <source>
        <dbReference type="ARBA" id="ARBA00023015"/>
    </source>
</evidence>
<accession>A0A1H6ZC46</accession>
<dbReference type="PROSITE" id="PS00041">
    <property type="entry name" value="HTH_ARAC_FAMILY_1"/>
    <property type="match status" value="1"/>
</dbReference>
<evidence type="ECO:0000313" key="6">
    <source>
        <dbReference type="Proteomes" id="UP000199662"/>
    </source>
</evidence>
<dbReference type="InterPro" id="IPR037923">
    <property type="entry name" value="HTH-like"/>
</dbReference>
<evidence type="ECO:0000313" key="5">
    <source>
        <dbReference type="EMBL" id="SEJ50918.1"/>
    </source>
</evidence>
<reference evidence="5 6" key="1">
    <citation type="submission" date="2016-10" db="EMBL/GenBank/DDBJ databases">
        <authorList>
            <person name="de Groot N.N."/>
        </authorList>
    </citation>
    <scope>NUCLEOTIDE SEQUENCE [LARGE SCALE GENOMIC DNA]</scope>
    <source>
        <strain evidence="5 6">DSM 2179</strain>
    </source>
</reference>
<dbReference type="InterPro" id="IPR018062">
    <property type="entry name" value="HTH_AraC-typ_CS"/>
</dbReference>
<evidence type="ECO:0000256" key="2">
    <source>
        <dbReference type="ARBA" id="ARBA00023125"/>
    </source>
</evidence>
<protein>
    <submittedName>
        <fullName evidence="5">AraC-type DNA-binding protein</fullName>
    </submittedName>
</protein>
<dbReference type="RefSeq" id="WP_091831404.1">
    <property type="nucleotide sequence ID" value="NZ_FNZK01000009.1"/>
</dbReference>
<dbReference type="InterPro" id="IPR018060">
    <property type="entry name" value="HTH_AraC"/>
</dbReference>
<dbReference type="EMBL" id="FNZK01000009">
    <property type="protein sequence ID" value="SEJ50918.1"/>
    <property type="molecule type" value="Genomic_DNA"/>
</dbReference>
<dbReference type="PANTHER" id="PTHR43280:SF2">
    <property type="entry name" value="HTH-TYPE TRANSCRIPTIONAL REGULATOR EXSA"/>
    <property type="match status" value="1"/>
</dbReference>
<dbReference type="SUPFAM" id="SSF51215">
    <property type="entry name" value="Regulatory protein AraC"/>
    <property type="match status" value="1"/>
</dbReference>
<name>A0A1H6ZC46_9FIRM</name>
<sequence length="275" mass="32297">MSGLSPEYLLENMFLQITYAAERKCTPDWKLEGKTIYDRHNLILVYDGEAKLVCNQKSYTVKKGDLVYYRPEDYRLGSTSSPNLMKCFTVDFFYTHPIFSDNQWIQTDNPLPFCTVENISDHFLYSRIAELFSSFIKTWFFSDYNRMIRAKAIFMEILSLLLYWKTTTNFNYDHIRKIETLLHFMSQNYCSKITLKDLADKINISPTYLENIFKKITGKSPIHYLIHLRIQKAKELLLDGHTISVVATKVGFSDVFYFSKCFKKCEGVAPSHFLK</sequence>
<keyword evidence="1" id="KW-0805">Transcription regulation</keyword>
<proteinExistence type="predicted"/>
<dbReference type="STRING" id="84035.SAMN05660742_10948"/>
<dbReference type="Gene3D" id="1.10.10.60">
    <property type="entry name" value="Homeodomain-like"/>
    <property type="match status" value="2"/>
</dbReference>
<dbReference type="SMART" id="SM00342">
    <property type="entry name" value="HTH_ARAC"/>
    <property type="match status" value="1"/>
</dbReference>
<dbReference type="AlphaFoldDB" id="A0A1H6ZC46"/>
<dbReference type="Pfam" id="PF02311">
    <property type="entry name" value="AraC_binding"/>
    <property type="match status" value="1"/>
</dbReference>
<dbReference type="InterPro" id="IPR003313">
    <property type="entry name" value="AraC-bd"/>
</dbReference>
<evidence type="ECO:0000259" key="4">
    <source>
        <dbReference type="PROSITE" id="PS01124"/>
    </source>
</evidence>
<keyword evidence="2 5" id="KW-0238">DNA-binding</keyword>
<dbReference type="GO" id="GO:0003700">
    <property type="term" value="F:DNA-binding transcription factor activity"/>
    <property type="evidence" value="ECO:0007669"/>
    <property type="project" value="InterPro"/>
</dbReference>
<dbReference type="SUPFAM" id="SSF46689">
    <property type="entry name" value="Homeodomain-like"/>
    <property type="match status" value="2"/>
</dbReference>
<evidence type="ECO:0000256" key="3">
    <source>
        <dbReference type="ARBA" id="ARBA00023163"/>
    </source>
</evidence>
<dbReference type="Pfam" id="PF12833">
    <property type="entry name" value="HTH_18"/>
    <property type="match status" value="1"/>
</dbReference>
<dbReference type="Proteomes" id="UP000199662">
    <property type="component" value="Unassembled WGS sequence"/>
</dbReference>
<organism evidence="5 6">
    <name type="scientific">Propionispira arboris</name>
    <dbReference type="NCBI Taxonomy" id="84035"/>
    <lineage>
        <taxon>Bacteria</taxon>
        <taxon>Bacillati</taxon>
        <taxon>Bacillota</taxon>
        <taxon>Negativicutes</taxon>
        <taxon>Selenomonadales</taxon>
        <taxon>Selenomonadaceae</taxon>
        <taxon>Propionispira</taxon>
    </lineage>
</organism>
<gene>
    <name evidence="5" type="ORF">SAMN05660742_10948</name>
</gene>
<keyword evidence="6" id="KW-1185">Reference proteome</keyword>
<dbReference type="PROSITE" id="PS01124">
    <property type="entry name" value="HTH_ARAC_FAMILY_2"/>
    <property type="match status" value="1"/>
</dbReference>
<dbReference type="PANTHER" id="PTHR43280">
    <property type="entry name" value="ARAC-FAMILY TRANSCRIPTIONAL REGULATOR"/>
    <property type="match status" value="1"/>
</dbReference>
<dbReference type="GO" id="GO:0043565">
    <property type="term" value="F:sequence-specific DNA binding"/>
    <property type="evidence" value="ECO:0007669"/>
    <property type="project" value="InterPro"/>
</dbReference>
<feature type="domain" description="HTH araC/xylS-type" evidence="4">
    <location>
        <begin position="179"/>
        <end position="275"/>
    </location>
</feature>
<dbReference type="InterPro" id="IPR009057">
    <property type="entry name" value="Homeodomain-like_sf"/>
</dbReference>